<sequence>MSFQLTWLPKVLLEAGLKVAEIDGWANRGRGNMSSSVKGVVCHHTAGIPTKNMPSLNILINGRNDLPGPLAQLGLGRDGTYYVIAAGRANHAGRGSWNGESGNSRFIGIEAENTGHATGPNADPWPAVQLDAYKRGVTAILTKLSQDERWCCAHREWRSSKPDPHSIDMDEFRSDVAQLMGNPASGPLIPHKDHDDRPTLRRGRASNPRFLVKEVQKKIGFVGDKVDGLFGPITEAAVRQYQRDNGLVPDGIVGPKTWAAFDKV</sequence>
<feature type="compositionally biased region" description="Basic and acidic residues" evidence="1">
    <location>
        <begin position="190"/>
        <end position="199"/>
    </location>
</feature>
<evidence type="ECO:0000313" key="4">
    <source>
        <dbReference type="Proteomes" id="UP000306973"/>
    </source>
</evidence>
<protein>
    <submittedName>
        <fullName evidence="3">N-acetylmuramoyl-L-alanine amidase</fullName>
    </submittedName>
</protein>
<reference evidence="3 4" key="1">
    <citation type="journal article" date="2007" name="Int. J. Syst. Evol. Microbiol.">
        <title>Halomonas saccharevitans sp. nov., Halomonas arcis sp. nov. and Halomonas subterranea sp. nov., halophilic bacteria isolated from hypersaline environments of China.</title>
        <authorList>
            <person name="Xu X.W."/>
            <person name="Wu Y.H."/>
            <person name="Zhou Z."/>
            <person name="Wang C.S."/>
            <person name="Zhou Y.G."/>
            <person name="Zhang H.B."/>
            <person name="Wang Y."/>
            <person name="Wu M."/>
        </authorList>
    </citation>
    <scope>NUCLEOTIDE SEQUENCE [LARGE SCALE GENOMIC DNA]</scope>
    <source>
        <strain evidence="3 4">TBZ3</strain>
    </source>
</reference>
<name>A0A5R8M6K9_9GAMM</name>
<dbReference type="OrthoDB" id="1523598at2"/>
<dbReference type="GO" id="GO:0008745">
    <property type="term" value="F:N-acetylmuramoyl-L-alanine amidase activity"/>
    <property type="evidence" value="ECO:0007669"/>
    <property type="project" value="InterPro"/>
</dbReference>
<evidence type="ECO:0000259" key="2">
    <source>
        <dbReference type="SMART" id="SM00644"/>
    </source>
</evidence>
<dbReference type="InterPro" id="IPR036366">
    <property type="entry name" value="PGBDSf"/>
</dbReference>
<keyword evidence="4" id="KW-1185">Reference proteome</keyword>
<dbReference type="Pfam" id="PF01471">
    <property type="entry name" value="PG_binding_1"/>
    <property type="match status" value="1"/>
</dbReference>
<dbReference type="Gene3D" id="1.10.101.10">
    <property type="entry name" value="PGBD-like superfamily/PGBD"/>
    <property type="match status" value="1"/>
</dbReference>
<dbReference type="SUPFAM" id="SSF47090">
    <property type="entry name" value="PGBD-like"/>
    <property type="match status" value="1"/>
</dbReference>
<organism evidence="3 4">
    <name type="scientific">Halomonas urmiana</name>
    <dbReference type="NCBI Taxonomy" id="490901"/>
    <lineage>
        <taxon>Bacteria</taxon>
        <taxon>Pseudomonadati</taxon>
        <taxon>Pseudomonadota</taxon>
        <taxon>Gammaproteobacteria</taxon>
        <taxon>Oceanospirillales</taxon>
        <taxon>Halomonadaceae</taxon>
        <taxon>Halomonas</taxon>
    </lineage>
</organism>
<gene>
    <name evidence="3" type="ORF">FEI13_18415</name>
</gene>
<feature type="region of interest" description="Disordered" evidence="1">
    <location>
        <begin position="182"/>
        <end position="207"/>
    </location>
</feature>
<evidence type="ECO:0000256" key="1">
    <source>
        <dbReference type="SAM" id="MobiDB-lite"/>
    </source>
</evidence>
<dbReference type="InterPro" id="IPR002502">
    <property type="entry name" value="Amidase_domain"/>
</dbReference>
<feature type="domain" description="N-acetylmuramoyl-L-alanine amidase" evidence="2">
    <location>
        <begin position="25"/>
        <end position="165"/>
    </location>
</feature>
<dbReference type="RefSeq" id="WP_138182955.1">
    <property type="nucleotide sequence ID" value="NZ_VBUI01000049.1"/>
</dbReference>
<dbReference type="InterPro" id="IPR036505">
    <property type="entry name" value="Amidase/PGRP_sf"/>
</dbReference>
<dbReference type="GO" id="GO:0009253">
    <property type="term" value="P:peptidoglycan catabolic process"/>
    <property type="evidence" value="ECO:0007669"/>
    <property type="project" value="InterPro"/>
</dbReference>
<accession>A0A5R8M6K9</accession>
<dbReference type="SMART" id="SM00644">
    <property type="entry name" value="Ami_2"/>
    <property type="match status" value="1"/>
</dbReference>
<dbReference type="SUPFAM" id="SSF55846">
    <property type="entry name" value="N-acetylmuramoyl-L-alanine amidase-like"/>
    <property type="match status" value="1"/>
</dbReference>
<evidence type="ECO:0000313" key="3">
    <source>
        <dbReference type="EMBL" id="TLF45110.1"/>
    </source>
</evidence>
<dbReference type="InterPro" id="IPR036365">
    <property type="entry name" value="PGBD-like_sf"/>
</dbReference>
<dbReference type="AlphaFoldDB" id="A0A5R8M6K9"/>
<proteinExistence type="predicted"/>
<comment type="caution">
    <text evidence="3">The sequence shown here is derived from an EMBL/GenBank/DDBJ whole genome shotgun (WGS) entry which is preliminary data.</text>
</comment>
<dbReference type="EMBL" id="VBUI01000049">
    <property type="protein sequence ID" value="TLF45110.1"/>
    <property type="molecule type" value="Genomic_DNA"/>
</dbReference>
<dbReference type="Gene3D" id="3.40.80.10">
    <property type="entry name" value="Peptidoglycan recognition protein-like"/>
    <property type="match status" value="1"/>
</dbReference>
<dbReference type="InterPro" id="IPR002477">
    <property type="entry name" value="Peptidoglycan-bd-like"/>
</dbReference>
<dbReference type="Pfam" id="PF01510">
    <property type="entry name" value="Amidase_2"/>
    <property type="match status" value="1"/>
</dbReference>
<dbReference type="Proteomes" id="UP000306973">
    <property type="component" value="Unassembled WGS sequence"/>
</dbReference>